<dbReference type="InterPro" id="IPR011528">
    <property type="entry name" value="NERD"/>
</dbReference>
<feature type="region of interest" description="Disordered" evidence="1">
    <location>
        <begin position="334"/>
        <end position="370"/>
    </location>
</feature>
<dbReference type="RefSeq" id="WP_192749880.1">
    <property type="nucleotide sequence ID" value="NZ_JADBEM010000001.1"/>
</dbReference>
<accession>A0A927MUM4</accession>
<dbReference type="AlphaFoldDB" id="A0A927MUM4"/>
<dbReference type="PROSITE" id="PS50965">
    <property type="entry name" value="NERD"/>
    <property type="match status" value="1"/>
</dbReference>
<name>A0A927MUM4_9ACTN</name>
<evidence type="ECO:0000313" key="4">
    <source>
        <dbReference type="Proteomes" id="UP000638648"/>
    </source>
</evidence>
<dbReference type="Pfam" id="PF08378">
    <property type="entry name" value="NERD"/>
    <property type="match status" value="1"/>
</dbReference>
<comment type="caution">
    <text evidence="3">The sequence shown here is derived from an EMBL/GenBank/DDBJ whole genome shotgun (WGS) entry which is preliminary data.</text>
</comment>
<evidence type="ECO:0000313" key="3">
    <source>
        <dbReference type="EMBL" id="MBE1605558.1"/>
    </source>
</evidence>
<proteinExistence type="predicted"/>
<feature type="domain" description="NERD" evidence="2">
    <location>
        <begin position="157"/>
        <end position="269"/>
    </location>
</feature>
<evidence type="ECO:0000256" key="1">
    <source>
        <dbReference type="SAM" id="MobiDB-lite"/>
    </source>
</evidence>
<keyword evidence="4" id="KW-1185">Reference proteome</keyword>
<organism evidence="3 4">
    <name type="scientific">Actinopolymorpha pittospori</name>
    <dbReference type="NCBI Taxonomy" id="648752"/>
    <lineage>
        <taxon>Bacteria</taxon>
        <taxon>Bacillati</taxon>
        <taxon>Actinomycetota</taxon>
        <taxon>Actinomycetes</taxon>
        <taxon>Propionibacteriales</taxon>
        <taxon>Actinopolymorphaceae</taxon>
        <taxon>Actinopolymorpha</taxon>
    </lineage>
</organism>
<evidence type="ECO:0000259" key="2">
    <source>
        <dbReference type="PROSITE" id="PS50965"/>
    </source>
</evidence>
<feature type="compositionally biased region" description="Basic residues" evidence="1">
    <location>
        <begin position="355"/>
        <end position="365"/>
    </location>
</feature>
<feature type="region of interest" description="Disordered" evidence="1">
    <location>
        <begin position="78"/>
        <end position="115"/>
    </location>
</feature>
<dbReference type="EMBL" id="JADBEM010000001">
    <property type="protein sequence ID" value="MBE1605558.1"/>
    <property type="molecule type" value="Genomic_DNA"/>
</dbReference>
<gene>
    <name evidence="3" type="ORF">HEB94_002406</name>
</gene>
<sequence>MSSVQLKRWTVQRHDRLYVRAHNGSERGYVDLRTGQPCPEAGLAWTDDIAVAVGTWLRSNGFAAYAARWPTSIKPAAATQSLDRDVTSGTQEAAESRERHSSRKGSRLSDASVERPTDLAANRAGEAAQAAANARRTGWARIAALLGRRTTDQSWRVGAQGERMVGRTLRWARPLGWQALHAIPLGNQGADIDHVLIGPGGVLTVNTKHHAGASVEATRKDVYVRGTQQDYAIKARREARRASEILAQATGRSVTVSPILVFVGASRIRGRRTGDVRVFSRRALLWHLLIRRRVLSRAERDELYEAARQPGTWRTRTKFGYLATRDPADSRIVRRRSERRTANGMGSGYGSAPLRTRRSKGRGKRSGTLSRTTRWGRLDRLLGFCNPATRWWLEQQADLQLIRTLRWVRPLVGLCHVDHGGASASMWSMVTSCRQVGHAPAMRASTICSSCTTAYKLRPAHPVLGRV</sequence>
<protein>
    <recommendedName>
        <fullName evidence="2">NERD domain-containing protein</fullName>
    </recommendedName>
</protein>
<reference evidence="3" key="1">
    <citation type="submission" date="2020-10" db="EMBL/GenBank/DDBJ databases">
        <title>Sequencing the genomes of 1000 actinobacteria strains.</title>
        <authorList>
            <person name="Klenk H.-P."/>
        </authorList>
    </citation>
    <scope>NUCLEOTIDE SEQUENCE</scope>
    <source>
        <strain evidence="3">DSM 45354</strain>
    </source>
</reference>
<dbReference type="Proteomes" id="UP000638648">
    <property type="component" value="Unassembled WGS sequence"/>
</dbReference>